<dbReference type="Gene3D" id="1.10.287.110">
    <property type="entry name" value="DnaJ domain"/>
    <property type="match status" value="1"/>
</dbReference>
<keyword evidence="6" id="KW-0812">Transmembrane</keyword>
<dbReference type="SMART" id="SM00271">
    <property type="entry name" value="DnaJ"/>
    <property type="match status" value="1"/>
</dbReference>
<comment type="function">
    <text evidence="4">Co-chaperone for Hsp70 protein HSPA5/BiP that acts as a key repressor of the ERN1/IRE1-mediated unfolded protein response (UPR). J domain-containing co-chaperones stimulate the ATPase activity of Hsp70 proteins and are required for efficient substrate recognition by Hsp70 proteins. In the unstressed endoplasmic reticulum, interacts with the luminal region of ERN1/IRE1 and selectively recruits HSPA5/BiP: HSPA5/BiP disrupts the dimerization of the active ERN1/IRE1 luminal region, thereby inactivating ERN1/IRE1. Also involved in endoplasmic reticulum-associated degradation (ERAD) of misfolded proteins. Required for survival of B-cell progenitors and normal antibody production.</text>
</comment>
<evidence type="ECO:0000256" key="4">
    <source>
        <dbReference type="ARBA" id="ARBA00045428"/>
    </source>
</evidence>
<keyword evidence="6" id="KW-0472">Membrane</keyword>
<dbReference type="Proteomes" id="UP000472260">
    <property type="component" value="Unassembled WGS sequence"/>
</dbReference>
<dbReference type="AlphaFoldDB" id="A0A671MKG7"/>
<evidence type="ECO:0000259" key="7">
    <source>
        <dbReference type="PROSITE" id="PS50076"/>
    </source>
</evidence>
<evidence type="ECO:0000256" key="3">
    <source>
        <dbReference type="ARBA" id="ARBA00041533"/>
    </source>
</evidence>
<dbReference type="GO" id="GO:0051787">
    <property type="term" value="F:misfolded protein binding"/>
    <property type="evidence" value="ECO:0007669"/>
    <property type="project" value="TreeGrafter"/>
</dbReference>
<accession>A0A671MKG7</accession>
<dbReference type="PANTHER" id="PTHR44360">
    <property type="entry name" value="DNAJ HOMOLOG SUBFAMILY B MEMBER 9"/>
    <property type="match status" value="1"/>
</dbReference>
<dbReference type="Ensembl" id="ENSSANT00000035989.1">
    <property type="protein sequence ID" value="ENSSANP00000033793.1"/>
    <property type="gene ID" value="ENSSANG00000017224.1"/>
</dbReference>
<sequence>MTQNQQMICDLASYFLLTGLITGMATAQSVFTVVVSILFITELILAEKDHYEILGVPKDASDRQIKKAFHKLAMRYHPDKNK</sequence>
<evidence type="ECO:0000256" key="1">
    <source>
        <dbReference type="ARBA" id="ARBA00023186"/>
    </source>
</evidence>
<keyword evidence="9" id="KW-1185">Reference proteome</keyword>
<dbReference type="GO" id="GO:0036503">
    <property type="term" value="P:ERAD pathway"/>
    <property type="evidence" value="ECO:0007669"/>
    <property type="project" value="TreeGrafter"/>
</dbReference>
<dbReference type="SUPFAM" id="SSF46565">
    <property type="entry name" value="Chaperone J-domain"/>
    <property type="match status" value="1"/>
</dbReference>
<keyword evidence="1" id="KW-0143">Chaperone</keyword>
<dbReference type="InterPro" id="IPR036869">
    <property type="entry name" value="J_dom_sf"/>
</dbReference>
<name>A0A671MKG7_9TELE</name>
<feature type="domain" description="J" evidence="7">
    <location>
        <begin position="49"/>
        <end position="82"/>
    </location>
</feature>
<proteinExistence type="predicted"/>
<feature type="transmembrane region" description="Helical" evidence="6">
    <location>
        <begin position="12"/>
        <end position="40"/>
    </location>
</feature>
<dbReference type="InterPro" id="IPR001623">
    <property type="entry name" value="DnaJ_domain"/>
</dbReference>
<dbReference type="GO" id="GO:0005783">
    <property type="term" value="C:endoplasmic reticulum"/>
    <property type="evidence" value="ECO:0007669"/>
    <property type="project" value="TreeGrafter"/>
</dbReference>
<evidence type="ECO:0000256" key="2">
    <source>
        <dbReference type="ARBA" id="ARBA00040158"/>
    </source>
</evidence>
<keyword evidence="6" id="KW-1133">Transmembrane helix</keyword>
<dbReference type="GO" id="GO:0051087">
    <property type="term" value="F:protein-folding chaperone binding"/>
    <property type="evidence" value="ECO:0007669"/>
    <property type="project" value="TreeGrafter"/>
</dbReference>
<comment type="subunit">
    <text evidence="5">Interacts with HSPA5/BiP; interaction is direct. Interacts with ERN1/IRE1 (via the luminal region). Interacts with DERL1.</text>
</comment>
<organism evidence="8 9">
    <name type="scientific">Sinocyclocheilus anshuiensis</name>
    <dbReference type="NCBI Taxonomy" id="1608454"/>
    <lineage>
        <taxon>Eukaryota</taxon>
        <taxon>Metazoa</taxon>
        <taxon>Chordata</taxon>
        <taxon>Craniata</taxon>
        <taxon>Vertebrata</taxon>
        <taxon>Euteleostomi</taxon>
        <taxon>Actinopterygii</taxon>
        <taxon>Neopterygii</taxon>
        <taxon>Teleostei</taxon>
        <taxon>Ostariophysi</taxon>
        <taxon>Cypriniformes</taxon>
        <taxon>Cyprinidae</taxon>
        <taxon>Cyprininae</taxon>
        <taxon>Sinocyclocheilus</taxon>
    </lineage>
</organism>
<dbReference type="InterPro" id="IPR051948">
    <property type="entry name" value="Hsp70_co-chaperone_J-domain"/>
</dbReference>
<dbReference type="PRINTS" id="PR00625">
    <property type="entry name" value="JDOMAIN"/>
</dbReference>
<evidence type="ECO:0000256" key="6">
    <source>
        <dbReference type="SAM" id="Phobius"/>
    </source>
</evidence>
<dbReference type="Pfam" id="PF00226">
    <property type="entry name" value="DnaJ"/>
    <property type="match status" value="1"/>
</dbReference>
<protein>
    <recommendedName>
        <fullName evidence="2">DnaJ homolog subfamily B member 9</fullName>
    </recommendedName>
    <alternativeName>
        <fullName evidence="3">Endoplasmic reticulum DNA J domain-containing protein 4</fullName>
    </alternativeName>
</protein>
<reference evidence="8" key="2">
    <citation type="submission" date="2025-09" db="UniProtKB">
        <authorList>
            <consortium name="Ensembl"/>
        </authorList>
    </citation>
    <scope>IDENTIFICATION</scope>
</reference>
<reference evidence="8" key="1">
    <citation type="submission" date="2025-08" db="UniProtKB">
        <authorList>
            <consortium name="Ensembl"/>
        </authorList>
    </citation>
    <scope>IDENTIFICATION</scope>
</reference>
<evidence type="ECO:0000256" key="5">
    <source>
        <dbReference type="ARBA" id="ARBA00046365"/>
    </source>
</evidence>
<dbReference type="CDD" id="cd06257">
    <property type="entry name" value="DnaJ"/>
    <property type="match status" value="1"/>
</dbReference>
<dbReference type="PANTHER" id="PTHR44360:SF1">
    <property type="entry name" value="DNAJ HOMOLOG SUBFAMILY B MEMBER 9"/>
    <property type="match status" value="1"/>
</dbReference>
<evidence type="ECO:0000313" key="9">
    <source>
        <dbReference type="Proteomes" id="UP000472260"/>
    </source>
</evidence>
<dbReference type="PROSITE" id="PS50076">
    <property type="entry name" value="DNAJ_2"/>
    <property type="match status" value="1"/>
</dbReference>
<evidence type="ECO:0000313" key="8">
    <source>
        <dbReference type="Ensembl" id="ENSSANP00000033793.1"/>
    </source>
</evidence>